<comment type="caution">
    <text evidence="1">The sequence shown here is derived from an EMBL/GenBank/DDBJ whole genome shotgun (WGS) entry which is preliminary data.</text>
</comment>
<name>J9GGB5_9ZZZZ</name>
<organism evidence="1">
    <name type="scientific">gut metagenome</name>
    <dbReference type="NCBI Taxonomy" id="749906"/>
    <lineage>
        <taxon>unclassified sequences</taxon>
        <taxon>metagenomes</taxon>
        <taxon>organismal metagenomes</taxon>
    </lineage>
</organism>
<sequence>MQSFSYQTNLENSPVVEVIPEGDAEYFAKLTNMDNWSVEFEASVNYTDQERVNYV</sequence>
<proteinExistence type="predicted"/>
<gene>
    <name evidence="1" type="ORF">EVA_13503</name>
</gene>
<dbReference type="EMBL" id="AMCI01004289">
    <property type="protein sequence ID" value="EJW98389.1"/>
    <property type="molecule type" value="Genomic_DNA"/>
</dbReference>
<evidence type="ECO:0000313" key="1">
    <source>
        <dbReference type="EMBL" id="EJW98389.1"/>
    </source>
</evidence>
<protein>
    <submittedName>
        <fullName evidence="1">Uncharacterized protein</fullName>
    </submittedName>
</protein>
<dbReference type="AlphaFoldDB" id="J9GGB5"/>
<accession>J9GGB5</accession>
<reference evidence="1" key="1">
    <citation type="journal article" date="2012" name="PLoS ONE">
        <title>Gene sets for utilization of primary and secondary nutrition supplies in the distal gut of endangered iberian lynx.</title>
        <authorList>
            <person name="Alcaide M."/>
            <person name="Messina E."/>
            <person name="Richter M."/>
            <person name="Bargiela R."/>
            <person name="Peplies J."/>
            <person name="Huws S.A."/>
            <person name="Newbold C.J."/>
            <person name="Golyshin P.N."/>
            <person name="Simon M.A."/>
            <person name="Lopez G."/>
            <person name="Yakimov M.M."/>
            <person name="Ferrer M."/>
        </authorList>
    </citation>
    <scope>NUCLEOTIDE SEQUENCE</scope>
</reference>